<reference evidence="2" key="2">
    <citation type="submission" date="2015-01" db="EMBL/GenBank/DDBJ databases">
        <title>Draft genome sequence of potential hydrocarbon metabolising strain of Rhodococcus rhodochrous.</title>
        <authorList>
            <person name="Aggarwal R.K."/>
            <person name="Dawar C."/>
        </authorList>
    </citation>
    <scope>NUCLEOTIDE SEQUENCE [LARGE SCALE GENOMIC DNA]</scope>
    <source>
        <strain evidence="2">KG-21</strain>
    </source>
</reference>
<organism evidence="1 2">
    <name type="scientific">Rhodococcus rhodochrous KG-21</name>
    <dbReference type="NCBI Taxonomy" id="1441923"/>
    <lineage>
        <taxon>Bacteria</taxon>
        <taxon>Bacillati</taxon>
        <taxon>Actinomycetota</taxon>
        <taxon>Actinomycetes</taxon>
        <taxon>Mycobacteriales</taxon>
        <taxon>Nocardiaceae</taxon>
        <taxon>Rhodococcus</taxon>
    </lineage>
</organism>
<sequence>MRFIGMLTTAALAAAVIGGVVVTVQSLPDIQRYLRMRRM</sequence>
<dbReference type="EMBL" id="AZYO01000031">
    <property type="protein sequence ID" value="KOS55762.1"/>
    <property type="molecule type" value="Genomic_DNA"/>
</dbReference>
<dbReference type="Pfam" id="PF21833">
    <property type="entry name" value="DUF6893"/>
    <property type="match status" value="1"/>
</dbReference>
<comment type="caution">
    <text evidence="1">The sequence shown here is derived from an EMBL/GenBank/DDBJ whole genome shotgun (WGS) entry which is preliminary data.</text>
</comment>
<dbReference type="AlphaFoldDB" id="A0A0M8PMK7"/>
<accession>A0A0M8PMK7</accession>
<dbReference type="InterPro" id="IPR054188">
    <property type="entry name" value="DUF6893"/>
</dbReference>
<reference evidence="1 2" key="1">
    <citation type="journal article" date="2015" name="Genome Announc.">
        <title>Draft Genome Sequence of Rhodococcus rhodochrous Strain KG-21, a Soil Isolate from Oil Fields of Krishna-Godavari Basin, India.</title>
        <authorList>
            <person name="Dawar C."/>
            <person name="Aggarwal R.K."/>
        </authorList>
    </citation>
    <scope>NUCLEOTIDE SEQUENCE [LARGE SCALE GENOMIC DNA]</scope>
    <source>
        <strain evidence="1 2">KG-21</strain>
    </source>
</reference>
<evidence type="ECO:0000313" key="2">
    <source>
        <dbReference type="Proteomes" id="UP000037712"/>
    </source>
</evidence>
<dbReference type="Proteomes" id="UP000037712">
    <property type="component" value="Unassembled WGS sequence"/>
</dbReference>
<gene>
    <name evidence="1" type="ORF">Z051_13365</name>
</gene>
<evidence type="ECO:0000313" key="1">
    <source>
        <dbReference type="EMBL" id="KOS55762.1"/>
    </source>
</evidence>
<dbReference type="PATRIC" id="fig|1441923.3.peg.2933"/>
<protein>
    <submittedName>
        <fullName evidence="1">Membrane protein</fullName>
    </submittedName>
</protein>
<name>A0A0M8PMK7_RHORH</name>
<proteinExistence type="predicted"/>
<dbReference type="RefSeq" id="WP_003935321.1">
    <property type="nucleotide sequence ID" value="NZ_AZYO01000031.1"/>
</dbReference>